<dbReference type="EMBL" id="SMFL01000001">
    <property type="protein sequence ID" value="TDE18338.1"/>
    <property type="molecule type" value="Genomic_DNA"/>
</dbReference>
<dbReference type="RefSeq" id="WP_131956146.1">
    <property type="nucleotide sequence ID" value="NZ_SMFL01000001.1"/>
</dbReference>
<comment type="similarity">
    <text evidence="6">Belongs to the peptidase M48 family.</text>
</comment>
<dbReference type="GO" id="GO:0004222">
    <property type="term" value="F:metalloendopeptidase activity"/>
    <property type="evidence" value="ECO:0007669"/>
    <property type="project" value="InterPro"/>
</dbReference>
<dbReference type="GO" id="GO:0016020">
    <property type="term" value="C:membrane"/>
    <property type="evidence" value="ECO:0007669"/>
    <property type="project" value="TreeGrafter"/>
</dbReference>
<evidence type="ECO:0000256" key="5">
    <source>
        <dbReference type="ARBA" id="ARBA00023049"/>
    </source>
</evidence>
<keyword evidence="3 6" id="KW-0378">Hydrolase</keyword>
<dbReference type="PANTHER" id="PTHR22726:SF1">
    <property type="entry name" value="METALLOENDOPEPTIDASE OMA1, MITOCHONDRIAL"/>
    <property type="match status" value="1"/>
</dbReference>
<accession>A0A4V2Z4W5</accession>
<evidence type="ECO:0000256" key="4">
    <source>
        <dbReference type="ARBA" id="ARBA00022833"/>
    </source>
</evidence>
<evidence type="ECO:0000259" key="7">
    <source>
        <dbReference type="Pfam" id="PF01435"/>
    </source>
</evidence>
<evidence type="ECO:0000256" key="3">
    <source>
        <dbReference type="ARBA" id="ARBA00022801"/>
    </source>
</evidence>
<dbReference type="Gene3D" id="3.30.2010.10">
    <property type="entry name" value="Metalloproteases ('zincins'), catalytic domain"/>
    <property type="match status" value="1"/>
</dbReference>
<comment type="caution">
    <text evidence="8">The sequence shown here is derived from an EMBL/GenBank/DDBJ whole genome shotgun (WGS) entry which is preliminary data.</text>
</comment>
<evidence type="ECO:0000313" key="8">
    <source>
        <dbReference type="EMBL" id="TDE18338.1"/>
    </source>
</evidence>
<dbReference type="InterPro" id="IPR001915">
    <property type="entry name" value="Peptidase_M48"/>
</dbReference>
<sequence>MQKVLLGLLLIVVMLIVVWLCFFREAQVNPVTGKRQYIVLTVQEEIRIGLQCAPQLAAKFGGLYKEKPVQTRVKNIGAKLVGTPGADKSGYQFDFHVLADSQIVNAFALPGGQIFITQGFLEKLKTEDEIASILSHEIAHVLGRHATERLTGENLINALSGSKQGKSLQTETENYVSKFLKLNYKESDEIECDNLAVKYLLEVGYNPDALLRLISVLIDSLKENHTFGFAQTHTVTESREELIKSAIQK</sequence>
<reference evidence="8 9" key="1">
    <citation type="submission" date="2019-03" db="EMBL/GenBank/DDBJ databases">
        <title>Dyadobacter AR-3-6 sp. nov., isolated from arctic soil.</title>
        <authorList>
            <person name="Chaudhary D.K."/>
        </authorList>
    </citation>
    <scope>NUCLEOTIDE SEQUENCE [LARGE SCALE GENOMIC DNA]</scope>
    <source>
        <strain evidence="8 9">AR-3-6</strain>
    </source>
</reference>
<dbReference type="CDD" id="cd07324">
    <property type="entry name" value="M48C_Oma1-like"/>
    <property type="match status" value="1"/>
</dbReference>
<dbReference type="PANTHER" id="PTHR22726">
    <property type="entry name" value="METALLOENDOPEPTIDASE OMA1"/>
    <property type="match status" value="1"/>
</dbReference>
<evidence type="ECO:0000256" key="1">
    <source>
        <dbReference type="ARBA" id="ARBA00022670"/>
    </source>
</evidence>
<dbReference type="Proteomes" id="UP000294850">
    <property type="component" value="Unassembled WGS sequence"/>
</dbReference>
<name>A0A4V2Z4W5_9BACT</name>
<evidence type="ECO:0000256" key="6">
    <source>
        <dbReference type="RuleBase" id="RU003983"/>
    </source>
</evidence>
<proteinExistence type="inferred from homology"/>
<comment type="cofactor">
    <cofactor evidence="6">
        <name>Zn(2+)</name>
        <dbReference type="ChEBI" id="CHEBI:29105"/>
    </cofactor>
    <text evidence="6">Binds 1 zinc ion per subunit.</text>
</comment>
<dbReference type="Pfam" id="PF01435">
    <property type="entry name" value="Peptidase_M48"/>
    <property type="match status" value="1"/>
</dbReference>
<dbReference type="GO" id="GO:0046872">
    <property type="term" value="F:metal ion binding"/>
    <property type="evidence" value="ECO:0007669"/>
    <property type="project" value="UniProtKB-KW"/>
</dbReference>
<keyword evidence="5 6" id="KW-0482">Metalloprotease</keyword>
<dbReference type="OrthoDB" id="9810445at2"/>
<dbReference type="InterPro" id="IPR051156">
    <property type="entry name" value="Mito/Outer_Membr_Metalloprot"/>
</dbReference>
<protein>
    <submittedName>
        <fullName evidence="8">M48 family peptidase</fullName>
    </submittedName>
</protein>
<organism evidence="8 9">
    <name type="scientific">Dyadobacter psychrotolerans</name>
    <dbReference type="NCBI Taxonomy" id="2541721"/>
    <lineage>
        <taxon>Bacteria</taxon>
        <taxon>Pseudomonadati</taxon>
        <taxon>Bacteroidota</taxon>
        <taxon>Cytophagia</taxon>
        <taxon>Cytophagales</taxon>
        <taxon>Spirosomataceae</taxon>
        <taxon>Dyadobacter</taxon>
    </lineage>
</organism>
<keyword evidence="4 6" id="KW-0862">Zinc</keyword>
<feature type="domain" description="Peptidase M48" evidence="7">
    <location>
        <begin position="70"/>
        <end position="241"/>
    </location>
</feature>
<evidence type="ECO:0000313" key="9">
    <source>
        <dbReference type="Proteomes" id="UP000294850"/>
    </source>
</evidence>
<keyword evidence="2" id="KW-0479">Metal-binding</keyword>
<dbReference type="AlphaFoldDB" id="A0A4V2Z4W5"/>
<evidence type="ECO:0000256" key="2">
    <source>
        <dbReference type="ARBA" id="ARBA00022723"/>
    </source>
</evidence>
<gene>
    <name evidence="8" type="ORF">E0F88_01995</name>
</gene>
<keyword evidence="9" id="KW-1185">Reference proteome</keyword>
<dbReference type="GO" id="GO:0051603">
    <property type="term" value="P:proteolysis involved in protein catabolic process"/>
    <property type="evidence" value="ECO:0007669"/>
    <property type="project" value="TreeGrafter"/>
</dbReference>
<keyword evidence="1 6" id="KW-0645">Protease</keyword>